<evidence type="ECO:0000313" key="3">
    <source>
        <dbReference type="Proteomes" id="UP000178370"/>
    </source>
</evidence>
<feature type="region of interest" description="Disordered" evidence="1">
    <location>
        <begin position="1"/>
        <end position="84"/>
    </location>
</feature>
<organism evidence="2 3">
    <name type="scientific">Candidatus Kaiserbacteria bacterium RIFCSPHIGHO2_01_FULL_54_36</name>
    <dbReference type="NCBI Taxonomy" id="1798482"/>
    <lineage>
        <taxon>Bacteria</taxon>
        <taxon>Candidatus Kaiseribacteriota</taxon>
    </lineage>
</organism>
<reference evidence="2 3" key="1">
    <citation type="journal article" date="2016" name="Nat. Commun.">
        <title>Thousands of microbial genomes shed light on interconnected biogeochemical processes in an aquifer system.</title>
        <authorList>
            <person name="Anantharaman K."/>
            <person name="Brown C.T."/>
            <person name="Hug L.A."/>
            <person name="Sharon I."/>
            <person name="Castelle C.J."/>
            <person name="Probst A.J."/>
            <person name="Thomas B.C."/>
            <person name="Singh A."/>
            <person name="Wilkins M.J."/>
            <person name="Karaoz U."/>
            <person name="Brodie E.L."/>
            <person name="Williams K.H."/>
            <person name="Hubbard S.S."/>
            <person name="Banfield J.F."/>
        </authorList>
    </citation>
    <scope>NUCLEOTIDE SEQUENCE [LARGE SCALE GENOMIC DNA]</scope>
</reference>
<evidence type="ECO:0000313" key="2">
    <source>
        <dbReference type="EMBL" id="OGG49561.1"/>
    </source>
</evidence>
<dbReference type="AlphaFoldDB" id="A0A1F6CKR7"/>
<evidence type="ECO:0000256" key="1">
    <source>
        <dbReference type="SAM" id="MobiDB-lite"/>
    </source>
</evidence>
<accession>A0A1F6CKR7</accession>
<dbReference type="EMBL" id="MFKV01000029">
    <property type="protein sequence ID" value="OGG49561.1"/>
    <property type="molecule type" value="Genomic_DNA"/>
</dbReference>
<sequence>MAIRPDDSSMLPPHVGICGNDPHAARSRPNPASAEQSTLAANPQLQAADGETVEKSKSGISDVKPRNLGPCRPGSGIPKYFSGI</sequence>
<proteinExistence type="predicted"/>
<comment type="caution">
    <text evidence="2">The sequence shown here is derived from an EMBL/GenBank/DDBJ whole genome shotgun (WGS) entry which is preliminary data.</text>
</comment>
<feature type="compositionally biased region" description="Polar residues" evidence="1">
    <location>
        <begin position="33"/>
        <end position="45"/>
    </location>
</feature>
<dbReference type="Proteomes" id="UP000178370">
    <property type="component" value="Unassembled WGS sequence"/>
</dbReference>
<protein>
    <submittedName>
        <fullName evidence="2">Uncharacterized protein</fullName>
    </submittedName>
</protein>
<name>A0A1F6CKR7_9BACT</name>
<gene>
    <name evidence="2" type="ORF">A2763_01965</name>
</gene>